<keyword evidence="3" id="KW-1185">Reference proteome</keyword>
<dbReference type="EMBL" id="JH159152">
    <property type="protein sequence ID" value="EGZ25734.1"/>
    <property type="molecule type" value="Genomic_DNA"/>
</dbReference>
<name>G4YYQ6_PHYSP</name>
<proteinExistence type="predicted"/>
<dbReference type="SUPFAM" id="SSF81383">
    <property type="entry name" value="F-box domain"/>
    <property type="match status" value="1"/>
</dbReference>
<keyword evidence="1" id="KW-0472">Membrane</keyword>
<organism evidence="2 3">
    <name type="scientific">Phytophthora sojae (strain P6497)</name>
    <name type="common">Soybean stem and root rot agent</name>
    <name type="synonym">Phytophthora megasperma f. sp. glycines</name>
    <dbReference type="NCBI Taxonomy" id="1094619"/>
    <lineage>
        <taxon>Eukaryota</taxon>
        <taxon>Sar</taxon>
        <taxon>Stramenopiles</taxon>
        <taxon>Oomycota</taxon>
        <taxon>Peronosporomycetes</taxon>
        <taxon>Peronosporales</taxon>
        <taxon>Peronosporaceae</taxon>
        <taxon>Phytophthora</taxon>
    </lineage>
</organism>
<evidence type="ECO:0008006" key="4">
    <source>
        <dbReference type="Google" id="ProtNLM"/>
    </source>
</evidence>
<dbReference type="STRING" id="1094619.G4YYQ6"/>
<feature type="transmembrane region" description="Helical" evidence="1">
    <location>
        <begin position="224"/>
        <end position="246"/>
    </location>
</feature>
<evidence type="ECO:0000313" key="2">
    <source>
        <dbReference type="EMBL" id="EGZ25734.1"/>
    </source>
</evidence>
<dbReference type="AlphaFoldDB" id="G4YYQ6"/>
<keyword evidence="1" id="KW-1133">Transmembrane helix</keyword>
<reference evidence="2 3" key="1">
    <citation type="journal article" date="2006" name="Science">
        <title>Phytophthora genome sequences uncover evolutionary origins and mechanisms of pathogenesis.</title>
        <authorList>
            <person name="Tyler B.M."/>
            <person name="Tripathy S."/>
            <person name="Zhang X."/>
            <person name="Dehal P."/>
            <person name="Jiang R.H."/>
            <person name="Aerts A."/>
            <person name="Arredondo F.D."/>
            <person name="Baxter L."/>
            <person name="Bensasson D."/>
            <person name="Beynon J.L."/>
            <person name="Chapman J."/>
            <person name="Damasceno C.M."/>
            <person name="Dorrance A.E."/>
            <person name="Dou D."/>
            <person name="Dickerman A.W."/>
            <person name="Dubchak I.L."/>
            <person name="Garbelotto M."/>
            <person name="Gijzen M."/>
            <person name="Gordon S.G."/>
            <person name="Govers F."/>
            <person name="Grunwald N.J."/>
            <person name="Huang W."/>
            <person name="Ivors K.L."/>
            <person name="Jones R.W."/>
            <person name="Kamoun S."/>
            <person name="Krampis K."/>
            <person name="Lamour K.H."/>
            <person name="Lee M.K."/>
            <person name="McDonald W.H."/>
            <person name="Medina M."/>
            <person name="Meijer H.J."/>
            <person name="Nordberg E.K."/>
            <person name="Maclean D.J."/>
            <person name="Ospina-Giraldo M.D."/>
            <person name="Morris P.F."/>
            <person name="Phuntumart V."/>
            <person name="Putnam N.H."/>
            <person name="Rash S."/>
            <person name="Rose J.K."/>
            <person name="Sakihama Y."/>
            <person name="Salamov A.A."/>
            <person name="Savidor A."/>
            <person name="Scheuring C.F."/>
            <person name="Smith B.M."/>
            <person name="Sobral B.W."/>
            <person name="Terry A."/>
            <person name="Torto-Alalibo T.A."/>
            <person name="Win J."/>
            <person name="Xu Z."/>
            <person name="Zhang H."/>
            <person name="Grigoriev I.V."/>
            <person name="Rokhsar D.S."/>
            <person name="Boore J.L."/>
        </authorList>
    </citation>
    <scope>NUCLEOTIDE SEQUENCE [LARGE SCALE GENOMIC DNA]</scope>
    <source>
        <strain evidence="2 3">P6497</strain>
    </source>
</reference>
<dbReference type="Proteomes" id="UP000002640">
    <property type="component" value="Unassembled WGS sequence"/>
</dbReference>
<evidence type="ECO:0000313" key="3">
    <source>
        <dbReference type="Proteomes" id="UP000002640"/>
    </source>
</evidence>
<feature type="transmembrane region" description="Helical" evidence="1">
    <location>
        <begin position="200"/>
        <end position="217"/>
    </location>
</feature>
<keyword evidence="1" id="KW-0812">Transmembrane</keyword>
<dbReference type="RefSeq" id="XP_009521022.1">
    <property type="nucleotide sequence ID" value="XM_009522727.1"/>
</dbReference>
<dbReference type="KEGG" id="psoj:PHYSODRAFT_555442"/>
<dbReference type="InParanoid" id="G4YYQ6"/>
<evidence type="ECO:0000256" key="1">
    <source>
        <dbReference type="SAM" id="Phobius"/>
    </source>
</evidence>
<accession>G4YYQ6</accession>
<sequence length="287" mass="32320">MEGERLPLLPRASTVEEARLRNLGKRVKLHSKRLRQVWPRIAGFLALRDVVSLGSSCRRLQRLLDNDRVWQGHYDRVASQHVTRLLLPHLETRFDSELSTKEKLRRVIHARHVHDPTNALQNRLREAEREVYRLELRQHKVRSVVWMNVPLVLALCCLSAWSYTTATDEDDYSTGTASAQLRGAGDGISQSVQGNPVKKFVLVTDLLLLVAVMILSVGDLAGKALYTVGVLAAIEAAVMLAEFVAWSSPLQVSHSVLVLAILVFNAVLITKEKKEYLREMAAFLPSY</sequence>
<feature type="transmembrane region" description="Helical" evidence="1">
    <location>
        <begin position="252"/>
        <end position="270"/>
    </location>
</feature>
<gene>
    <name evidence="2" type="ORF">PHYSODRAFT_555442</name>
</gene>
<dbReference type="GeneID" id="20663081"/>
<feature type="transmembrane region" description="Helical" evidence="1">
    <location>
        <begin position="143"/>
        <end position="163"/>
    </location>
</feature>
<dbReference type="InterPro" id="IPR036047">
    <property type="entry name" value="F-box-like_dom_sf"/>
</dbReference>
<protein>
    <recommendedName>
        <fullName evidence="4">F-box domain-containing protein</fullName>
    </recommendedName>
</protein>
<dbReference type="OMA" id="HARHVHD"/>